<dbReference type="GO" id="GO:0004930">
    <property type="term" value="F:G protein-coupled receptor activity"/>
    <property type="evidence" value="ECO:0007669"/>
    <property type="project" value="InterPro"/>
</dbReference>
<evidence type="ECO:0000256" key="6">
    <source>
        <dbReference type="SAM" id="Phobius"/>
    </source>
</evidence>
<evidence type="ECO:0000256" key="5">
    <source>
        <dbReference type="SAM" id="MobiDB-lite"/>
    </source>
</evidence>
<dbReference type="AlphaFoldDB" id="A0AB34JX74"/>
<feature type="compositionally biased region" description="Polar residues" evidence="5">
    <location>
        <begin position="785"/>
        <end position="798"/>
    </location>
</feature>
<dbReference type="PROSITE" id="PS50261">
    <property type="entry name" value="G_PROTEIN_RECEP_F2_4"/>
    <property type="match status" value="1"/>
</dbReference>
<dbReference type="InterPro" id="IPR017981">
    <property type="entry name" value="GPCR_2-like_7TM"/>
</dbReference>
<keyword evidence="9" id="KW-1185">Reference proteome</keyword>
<feature type="transmembrane region" description="Helical" evidence="6">
    <location>
        <begin position="100"/>
        <end position="124"/>
    </location>
</feature>
<dbReference type="Proteomes" id="UP001515480">
    <property type="component" value="Unassembled WGS sequence"/>
</dbReference>
<dbReference type="InterPro" id="IPR046985">
    <property type="entry name" value="IP5"/>
</dbReference>
<proteinExistence type="predicted"/>
<dbReference type="Gene3D" id="3.60.10.10">
    <property type="entry name" value="Endonuclease/exonuclease/phosphatase"/>
    <property type="match status" value="1"/>
</dbReference>
<dbReference type="PANTHER" id="PTHR11200">
    <property type="entry name" value="INOSITOL 5-PHOSPHATASE"/>
    <property type="match status" value="1"/>
</dbReference>
<feature type="domain" description="G-protein coupled receptors family 2 profile 2" evidence="7">
    <location>
        <begin position="15"/>
        <end position="300"/>
    </location>
</feature>
<evidence type="ECO:0000313" key="9">
    <source>
        <dbReference type="Proteomes" id="UP001515480"/>
    </source>
</evidence>
<dbReference type="Gene3D" id="1.20.1070.10">
    <property type="entry name" value="Rhodopsin 7-helix transmembrane proteins"/>
    <property type="match status" value="1"/>
</dbReference>
<dbReference type="SMART" id="SM00128">
    <property type="entry name" value="IPPc"/>
    <property type="match status" value="1"/>
</dbReference>
<dbReference type="GO" id="GO:0004439">
    <property type="term" value="F:phosphatidylinositol-4,5-bisphosphate 5-phosphatase activity"/>
    <property type="evidence" value="ECO:0007669"/>
    <property type="project" value="TreeGrafter"/>
</dbReference>
<organism evidence="8 9">
    <name type="scientific">Prymnesium parvum</name>
    <name type="common">Toxic golden alga</name>
    <dbReference type="NCBI Taxonomy" id="97485"/>
    <lineage>
        <taxon>Eukaryota</taxon>
        <taxon>Haptista</taxon>
        <taxon>Haptophyta</taxon>
        <taxon>Prymnesiophyceae</taxon>
        <taxon>Prymnesiales</taxon>
        <taxon>Prymnesiaceae</taxon>
        <taxon>Prymnesium</taxon>
    </lineage>
</organism>
<gene>
    <name evidence="8" type="ORF">AB1Y20_020466</name>
</gene>
<protein>
    <recommendedName>
        <fullName evidence="7">G-protein coupled receptors family 2 profile 2 domain-containing protein</fullName>
    </recommendedName>
</protein>
<feature type="transmembrane region" description="Helical" evidence="6">
    <location>
        <begin position="184"/>
        <end position="202"/>
    </location>
</feature>
<dbReference type="GO" id="GO:0046856">
    <property type="term" value="P:phosphatidylinositol dephosphorylation"/>
    <property type="evidence" value="ECO:0007669"/>
    <property type="project" value="InterPro"/>
</dbReference>
<name>A0AB34JX74_PRYPA</name>
<reference evidence="8 9" key="1">
    <citation type="journal article" date="2024" name="Science">
        <title>Giant polyketide synthase enzymes in the biosynthesis of giant marine polyether toxins.</title>
        <authorList>
            <person name="Fallon T.R."/>
            <person name="Shende V.V."/>
            <person name="Wierzbicki I.H."/>
            <person name="Pendleton A.L."/>
            <person name="Watervoot N.F."/>
            <person name="Auber R.P."/>
            <person name="Gonzalez D.J."/>
            <person name="Wisecaver J.H."/>
            <person name="Moore B.S."/>
        </authorList>
    </citation>
    <scope>NUCLEOTIDE SEQUENCE [LARGE SCALE GENOMIC DNA]</scope>
    <source>
        <strain evidence="8 9">12B1</strain>
    </source>
</reference>
<feature type="transmembrane region" description="Helical" evidence="6">
    <location>
        <begin position="136"/>
        <end position="164"/>
    </location>
</feature>
<evidence type="ECO:0000256" key="4">
    <source>
        <dbReference type="ARBA" id="ARBA00023136"/>
    </source>
</evidence>
<evidence type="ECO:0000256" key="1">
    <source>
        <dbReference type="ARBA" id="ARBA00004141"/>
    </source>
</evidence>
<keyword evidence="3 6" id="KW-1133">Transmembrane helix</keyword>
<evidence type="ECO:0000313" key="8">
    <source>
        <dbReference type="EMBL" id="KAL1525613.1"/>
    </source>
</evidence>
<dbReference type="PANTHER" id="PTHR11200:SF275">
    <property type="entry name" value="LD06095P"/>
    <property type="match status" value="1"/>
</dbReference>
<dbReference type="SUPFAM" id="SSF56219">
    <property type="entry name" value="DNase I-like"/>
    <property type="match status" value="1"/>
</dbReference>
<evidence type="ECO:0000259" key="7">
    <source>
        <dbReference type="PROSITE" id="PS50261"/>
    </source>
</evidence>
<feature type="transmembrane region" description="Helical" evidence="6">
    <location>
        <begin position="50"/>
        <end position="71"/>
    </location>
</feature>
<feature type="compositionally biased region" description="Polar residues" evidence="5">
    <location>
        <begin position="838"/>
        <end position="847"/>
    </location>
</feature>
<keyword evidence="4 6" id="KW-0472">Membrane</keyword>
<sequence>MGNNTHPLLEELEVLQGLSRTSAALSIIGSLAVLLSLSRQVRLKHRRLEATDALTIVYLLLLLLFSFAAVFGRAFLSDREPCVGSGCQLPQAGCLLQAGVIHFCMCGITIWVCVGNVMLLLALCSGRSLRPGRPTALSFGVPMLVTVVLSLTRVIALGLGGSFGDASLYCWITNERPVLQLTNFYWPLMGVWILCIVTLIFVRTQVMRRFREAEDRQALSDVVNVNLTRYRRQVTDDALRRVGYYLVTFVVCYFFGMLNQMYTYLSDGGLQGHSFTLSIFSAILLPGHGALVAAVYCGLFDRLLGALRSFYVRRIGMLRAKRSRRSSMFSSVSHGLRRLQGLGASTAQLALTGPGQTVRLGSMQLRIYAATWNVGEAPAPDAGELATWLPPGQDVYAISLQECIHFDQYMSGLSAAACVSGGEYYESYVKKIGSRNTALGYHGYICLVVLTKESLVRSGQWTEVHVASAEVRRGKKVHRKMSSKYRLANKGAVALAFRLHSTTVAFVGCHLTSDSKGRDQEISRHKDAQALLGQMELTYDAAGFELQLSCHHIVVMGDLNYRVSLPLDRALDCLCACDWKQLIQHDQLSIAMANGFVFTGFREALIDFLPSYRKHVVSLICFAAVSSHKRACLLLRRRRVKGQAGYLRPDALQKSSTPLQLLKTAFSLEAPDGSQRVPSYTDRVLFASLPGQADHLRCDRYESFEELLISDHRPVGAYLSLDVQTQPPAVLRGEGSTRCTVDLTNLVLRFDQEQTDYTPLSNDTEPSVKASHSAVDQVGGDSVGDMNSHSPRATTSSFLKGAVHSRKKVDGESPRSTASTLSSKDDATSLHSGCSGAPSDSTQSVIRSSDAAAQSRRVSLTPLSGKPAVLTPAGSMNLDKLPPSTLRETSLGRASMAAHLERAVSVGGELCSSRGREPVRHRSRAFTRCIWPSSVERRACVPSQVIVAFPLPAEDPAFALRRLAWIFGNDYFVSGRSQYSVPWTSAITEGIRRTSEIVLAATSAVHMLLKVVDSEDGSVGMCVLPVEVPQLEKVLSQGARHHNEPQHFEAILTVSGRRVGVLSGDMCTQWHLAPKVGLLKRASSAAGSLGMGEAKRSFLLPDSRRGSVTPSLRKFLQRIRRQDTSLSNDASSQKIDECKAVTYDEGSL</sequence>
<dbReference type="GO" id="GO:0016020">
    <property type="term" value="C:membrane"/>
    <property type="evidence" value="ECO:0007669"/>
    <property type="project" value="UniProtKB-SubCell"/>
</dbReference>
<dbReference type="EMBL" id="JBGBPQ010000004">
    <property type="protein sequence ID" value="KAL1525613.1"/>
    <property type="molecule type" value="Genomic_DNA"/>
</dbReference>
<feature type="transmembrane region" description="Helical" evidence="6">
    <location>
        <begin position="242"/>
        <end position="262"/>
    </location>
</feature>
<dbReference type="InterPro" id="IPR000300">
    <property type="entry name" value="IPPc"/>
</dbReference>
<dbReference type="InterPro" id="IPR036691">
    <property type="entry name" value="Endo/exonu/phosph_ase_sf"/>
</dbReference>
<dbReference type="GO" id="GO:0007166">
    <property type="term" value="P:cell surface receptor signaling pathway"/>
    <property type="evidence" value="ECO:0007669"/>
    <property type="project" value="InterPro"/>
</dbReference>
<dbReference type="InterPro" id="IPR000832">
    <property type="entry name" value="GPCR_2_secretin-like"/>
</dbReference>
<accession>A0AB34JX74</accession>
<dbReference type="Pfam" id="PF22669">
    <property type="entry name" value="Exo_endo_phos2"/>
    <property type="match status" value="2"/>
</dbReference>
<evidence type="ECO:0000256" key="2">
    <source>
        <dbReference type="ARBA" id="ARBA00022692"/>
    </source>
</evidence>
<feature type="transmembrane region" description="Helical" evidence="6">
    <location>
        <begin position="20"/>
        <end position="38"/>
    </location>
</feature>
<comment type="caution">
    <text evidence="8">The sequence shown here is derived from an EMBL/GenBank/DDBJ whole genome shotgun (WGS) entry which is preliminary data.</text>
</comment>
<feature type="region of interest" description="Disordered" evidence="5">
    <location>
        <begin position="757"/>
        <end position="882"/>
    </location>
</feature>
<keyword evidence="2 6" id="KW-0812">Transmembrane</keyword>
<dbReference type="Pfam" id="PF00002">
    <property type="entry name" value="7tm_2"/>
    <property type="match status" value="1"/>
</dbReference>
<evidence type="ECO:0000256" key="3">
    <source>
        <dbReference type="ARBA" id="ARBA00022989"/>
    </source>
</evidence>
<comment type="subcellular location">
    <subcellularLocation>
        <location evidence="1">Membrane</location>
        <topology evidence="1">Multi-pass membrane protein</topology>
    </subcellularLocation>
</comment>